<organism evidence="1 2">
    <name type="scientific">Ferrovum myxofaciens</name>
    <dbReference type="NCBI Taxonomy" id="416213"/>
    <lineage>
        <taxon>Bacteria</taxon>
        <taxon>Pseudomonadati</taxon>
        <taxon>Pseudomonadota</taxon>
        <taxon>Betaproteobacteria</taxon>
        <taxon>Ferrovales</taxon>
        <taxon>Ferrovaceae</taxon>
        <taxon>Ferrovum</taxon>
    </lineage>
</organism>
<dbReference type="AlphaFoldDB" id="A0A9E6MYX7"/>
<proteinExistence type="predicted"/>
<dbReference type="RefSeq" id="WP_273145270.1">
    <property type="nucleotide sequence ID" value="NZ_CP053675.1"/>
</dbReference>
<name>A0A9E6MYX7_9PROT</name>
<reference evidence="1" key="1">
    <citation type="submission" date="2021-02" db="EMBL/GenBank/DDBJ databases">
        <title>Comparative genomics of Ferrovum myxofaciens strains, predominant extremophile bacteria forming large biofilm stalactites in acid mine ecosystems.</title>
        <authorList>
            <person name="Burkartova K."/>
            <person name="Ridl J."/>
            <person name="Pajer P."/>
            <person name="Falteisek L."/>
        </authorList>
    </citation>
    <scope>NUCLEOTIDE SEQUENCE</scope>
    <source>
        <strain evidence="1">MI1III</strain>
    </source>
</reference>
<sequence length="359" mass="38107">MSVKNLVVSPPQLGRISIGMTVQKNDGKRLPQKTDSIRITGNAMVNGDWVDHPIMATSKKDEQGKMRDIPIRILFDAVGSNLQTNYSCFDMKGRQVCVGDGETAKRRAAGVIESIPCPGPDYCEFAKTNRCKLYTRFTVGIDDGSYEANPTAGFTFRSTGWNSAKALAAQLAVFSAACGGKMAGFPAVLKLRGKSTSASMKSIFYYLDLIPKDGLVKAVIATKERRATLEASGLLWDAIEKVVAEGLSASAFAEDGEDGTAIVQEFFADEIDTETGEVKSKVETKVEAVLTEAETEQIKAGLLKAGRDIASLNNWLGRASDAPLATMGIENFIKVKSALGIPVVASAAAVPAVPAAAAA</sequence>
<dbReference type="Proteomes" id="UP000683551">
    <property type="component" value="Chromosome"/>
</dbReference>
<protein>
    <submittedName>
        <fullName evidence="1">Uncharacterized protein</fullName>
    </submittedName>
</protein>
<evidence type="ECO:0000313" key="2">
    <source>
        <dbReference type="Proteomes" id="UP000683551"/>
    </source>
</evidence>
<dbReference type="EMBL" id="CP071137">
    <property type="protein sequence ID" value="QWY77801.1"/>
    <property type="molecule type" value="Genomic_DNA"/>
</dbReference>
<evidence type="ECO:0000313" key="1">
    <source>
        <dbReference type="EMBL" id="QWY77801.1"/>
    </source>
</evidence>
<gene>
    <name evidence="1" type="ORF">JZL65_01555</name>
</gene>
<dbReference type="InterPro" id="IPR043991">
    <property type="entry name" value="Gp3-like"/>
</dbReference>
<dbReference type="Pfam" id="PF18897">
    <property type="entry name" value="Gp3-like"/>
    <property type="match status" value="1"/>
</dbReference>
<accession>A0A9E6MYX7</accession>